<proteinExistence type="predicted"/>
<gene>
    <name evidence="7" type="primary">OSJNBb0061I18.5</name>
</gene>
<dbReference type="InterPro" id="IPR043573">
    <property type="entry name" value="Fig4-like"/>
</dbReference>
<keyword evidence="2" id="KW-0378">Hydrolase</keyword>
<dbReference type="GO" id="GO:0043813">
    <property type="term" value="F:phosphatidylinositol-3,5-bisphosphate 5-phosphatase activity"/>
    <property type="evidence" value="ECO:0007669"/>
    <property type="project" value="InterPro"/>
</dbReference>
<evidence type="ECO:0000313" key="7">
    <source>
        <dbReference type="EMBL" id="AAK52109.1"/>
    </source>
</evidence>
<dbReference type="InterPro" id="IPR002013">
    <property type="entry name" value="SAC_dom"/>
</dbReference>
<reference evidence="8" key="1">
    <citation type="journal article" date="2005" name="Nature">
        <title>The map-based sequence of the rice genome.</title>
        <authorList>
            <consortium name="International rice genome sequencing project (IRGSP)"/>
            <person name="Matsumoto T."/>
            <person name="Wu J."/>
            <person name="Kanamori H."/>
            <person name="Katayose Y."/>
            <person name="Fujisawa M."/>
            <person name="Namiki N."/>
            <person name="Mizuno H."/>
            <person name="Yamamoto K."/>
            <person name="Antonio B.A."/>
            <person name="Baba T."/>
            <person name="Sakata K."/>
            <person name="Nagamura Y."/>
            <person name="Aoki H."/>
            <person name="Arikawa K."/>
            <person name="Arita K."/>
            <person name="Bito T."/>
            <person name="Chiden Y."/>
            <person name="Fujitsuka N."/>
            <person name="Fukunaka R."/>
            <person name="Hamada M."/>
            <person name="Harada C."/>
            <person name="Hayashi A."/>
            <person name="Hijishita S."/>
            <person name="Honda M."/>
            <person name="Hosokawa S."/>
            <person name="Ichikawa Y."/>
            <person name="Idonuma A."/>
            <person name="Iijima M."/>
            <person name="Ikeda M."/>
            <person name="Ikeno M."/>
            <person name="Ito K."/>
            <person name="Ito S."/>
            <person name="Ito T."/>
            <person name="Ito Y."/>
            <person name="Ito Y."/>
            <person name="Iwabuchi A."/>
            <person name="Kamiya K."/>
            <person name="Karasawa W."/>
            <person name="Kurita K."/>
            <person name="Katagiri S."/>
            <person name="Kikuta A."/>
            <person name="Kobayashi H."/>
            <person name="Kobayashi N."/>
            <person name="Machita K."/>
            <person name="Maehara T."/>
            <person name="Masukawa M."/>
            <person name="Mizubayashi T."/>
            <person name="Mukai Y."/>
            <person name="Nagasaki H."/>
            <person name="Nagata Y."/>
            <person name="Naito S."/>
            <person name="Nakashima M."/>
            <person name="Nakama Y."/>
            <person name="Nakamichi Y."/>
            <person name="Nakamura M."/>
            <person name="Meguro A."/>
            <person name="Negishi M."/>
            <person name="Ohta I."/>
            <person name="Ohta T."/>
            <person name="Okamoto M."/>
            <person name="Ono N."/>
            <person name="Saji S."/>
            <person name="Sakaguchi M."/>
            <person name="Sakai K."/>
            <person name="Shibata M."/>
            <person name="Shimokawa T."/>
            <person name="Song J."/>
            <person name="Takazaki Y."/>
            <person name="Terasawa K."/>
            <person name="Tsugane M."/>
            <person name="Tsuji K."/>
            <person name="Ueda S."/>
            <person name="Waki K."/>
            <person name="Yamagata H."/>
            <person name="Yamamoto M."/>
            <person name="Yamamoto S."/>
            <person name="Yamane H."/>
            <person name="Yoshiki S."/>
            <person name="Yoshihara R."/>
            <person name="Yukawa K."/>
            <person name="Zhong H."/>
            <person name="Yano M."/>
            <person name="Yuan Q."/>
            <person name="Ouyang S."/>
            <person name="Liu J."/>
            <person name="Jones K.M."/>
            <person name="Gansberger K."/>
            <person name="Moffat K."/>
            <person name="Hill J."/>
            <person name="Bera J."/>
            <person name="Fadrosh D."/>
            <person name="Jin S."/>
            <person name="Johri S."/>
            <person name="Kim M."/>
            <person name="Overton L."/>
            <person name="Reardon M."/>
            <person name="Tsitrin T."/>
            <person name="Vuong H."/>
            <person name="Weaver B."/>
            <person name="Ciecko A."/>
            <person name="Tallon L."/>
            <person name="Jackson J."/>
            <person name="Pai G."/>
            <person name="Aken S.V."/>
            <person name="Utterback T."/>
            <person name="Reidmuller S."/>
            <person name="Feldblyum T."/>
            <person name="Hsiao J."/>
            <person name="Zismann V."/>
            <person name="Iobst S."/>
            <person name="de Vazeille A.R."/>
            <person name="Buell C.R."/>
            <person name="Ying K."/>
            <person name="Li Y."/>
            <person name="Lu T."/>
            <person name="Huang Y."/>
            <person name="Zhao Q."/>
            <person name="Feng Q."/>
            <person name="Zhang L."/>
            <person name="Zhu J."/>
            <person name="Weng Q."/>
            <person name="Mu J."/>
            <person name="Lu Y."/>
            <person name="Fan D."/>
            <person name="Liu Y."/>
            <person name="Guan J."/>
            <person name="Zhang Y."/>
            <person name="Yu S."/>
            <person name="Liu X."/>
            <person name="Zhang Y."/>
            <person name="Hong G."/>
            <person name="Han B."/>
            <person name="Choisne N."/>
            <person name="Demange N."/>
            <person name="Orjeda G."/>
            <person name="Samain S."/>
            <person name="Cattolico L."/>
            <person name="Pelletier E."/>
            <person name="Couloux A."/>
            <person name="Segurens B."/>
            <person name="Wincker P."/>
            <person name="D'Hont A."/>
            <person name="Scarpelli C."/>
            <person name="Weissenbach J."/>
            <person name="Salanoubat M."/>
            <person name="Quetier F."/>
            <person name="Yu Y."/>
            <person name="Kim H.R."/>
            <person name="Rambo T."/>
            <person name="Currie J."/>
            <person name="Collura K."/>
            <person name="Luo M."/>
            <person name="Yang T."/>
            <person name="Ammiraju J.S.S."/>
            <person name="Engler F."/>
            <person name="Soderlund C."/>
            <person name="Wing R.A."/>
            <person name="Palmer L.E."/>
            <person name="de la Bastide M."/>
            <person name="Spiegel L."/>
            <person name="Nascimento L."/>
            <person name="Zutavern T."/>
            <person name="O'Shaughnessy A."/>
            <person name="Dike S."/>
            <person name="Dedhia N."/>
            <person name="Preston R."/>
            <person name="Balija V."/>
            <person name="McCombie W.R."/>
            <person name="Chow T."/>
            <person name="Chen H."/>
            <person name="Chung M."/>
            <person name="Chen C."/>
            <person name="Shaw J."/>
            <person name="Wu H."/>
            <person name="Hsiao K."/>
            <person name="Chao Y."/>
            <person name="Chu M."/>
            <person name="Cheng C."/>
            <person name="Hour A."/>
            <person name="Lee P."/>
            <person name="Lin S."/>
            <person name="Lin Y."/>
            <person name="Liou J."/>
            <person name="Liu S."/>
            <person name="Hsing Y."/>
            <person name="Raghuvanshi S."/>
            <person name="Mohanty A."/>
            <person name="Bharti A.K."/>
            <person name="Gaur A."/>
            <person name="Gupta V."/>
            <person name="Kumar D."/>
            <person name="Ravi V."/>
            <person name="Vij S."/>
            <person name="Kapur A."/>
            <person name="Khurana P."/>
            <person name="Khurana P."/>
            <person name="Khurana J.P."/>
            <person name="Tyagi A.K."/>
            <person name="Gaikwad K."/>
            <person name="Singh A."/>
            <person name="Dalal V."/>
            <person name="Srivastava S."/>
            <person name="Dixit A."/>
            <person name="Pal A.K."/>
            <person name="Ghazi I.A."/>
            <person name="Yadav M."/>
            <person name="Pandit A."/>
            <person name="Bhargava A."/>
            <person name="Sureshbabu K."/>
            <person name="Batra K."/>
            <person name="Sharma T.R."/>
            <person name="Mohapatra T."/>
            <person name="Singh N.K."/>
            <person name="Messing J."/>
            <person name="Nelson A.B."/>
            <person name="Fuks G."/>
            <person name="Kavchok S."/>
            <person name="Keizer G."/>
            <person name="Linton E."/>
            <person name="Llaca V."/>
            <person name="Song R."/>
            <person name="Tanyolac B."/>
            <person name="Young S."/>
            <person name="Ho-Il K."/>
            <person name="Hahn J.H."/>
            <person name="Sangsakoo G."/>
            <person name="Vanavichit A."/>
            <person name="de Mattos Luiz.A.T."/>
            <person name="Zimmer P.D."/>
            <person name="Malone G."/>
            <person name="Dellagostin O."/>
            <person name="de Oliveira A.C."/>
            <person name="Bevan M."/>
            <person name="Bancroft I."/>
            <person name="Minx P."/>
            <person name="Cordum H."/>
            <person name="Wilson R."/>
            <person name="Cheng Z."/>
            <person name="Jin W."/>
            <person name="Jiang J."/>
            <person name="Leong S.A."/>
            <person name="Iwama H."/>
            <person name="Gojobori T."/>
            <person name="Itoh T."/>
            <person name="Niimura Y."/>
            <person name="Fujii Y."/>
            <person name="Habara T."/>
            <person name="Sakai H."/>
            <person name="Sato Y."/>
            <person name="Wilson G."/>
            <person name="Kumar K."/>
            <person name="McCouch S."/>
            <person name="Juretic N."/>
            <person name="Hoen D."/>
            <person name="Wright S."/>
            <person name="Bruskiewich R."/>
            <person name="Bureau T."/>
            <person name="Miyao A."/>
            <person name="Hirochika H."/>
            <person name="Nishikawa T."/>
            <person name="Kadowaki K."/>
            <person name="Sugiura M."/>
            <person name="Burr B."/>
            <person name="Sasaki T."/>
        </authorList>
    </citation>
    <scope>NUCLEOTIDE SEQUENCE [LARGE SCALE GENOMIC DNA]</scope>
    <source>
        <strain evidence="8">cv. Nipponbare</strain>
    </source>
</reference>
<keyword evidence="3" id="KW-0472">Membrane</keyword>
<evidence type="ECO:0000313" key="8">
    <source>
        <dbReference type="Proteomes" id="UP000000763"/>
    </source>
</evidence>
<dbReference type="GO" id="GO:0046856">
    <property type="term" value="P:phosphatidylinositol dephosphorylation"/>
    <property type="evidence" value="ECO:0007669"/>
    <property type="project" value="InterPro"/>
</dbReference>
<comment type="catalytic activity">
    <reaction evidence="4">
        <text>a 1,2-diacyl-sn-glycero-3-phospho-(1D-myo-inositol-3,5-bisphosphate) + H2O = a 1,2-diacyl-sn-glycero-3-phospho-(1D-myo-inositol-3-phosphate) + phosphate</text>
        <dbReference type="Rhea" id="RHEA:32955"/>
        <dbReference type="ChEBI" id="CHEBI:15377"/>
        <dbReference type="ChEBI" id="CHEBI:43474"/>
        <dbReference type="ChEBI" id="CHEBI:57923"/>
        <dbReference type="ChEBI" id="CHEBI:58088"/>
    </reaction>
</comment>
<dbReference type="EMBL" id="AC079936">
    <property type="protein sequence ID" value="AAK52109.1"/>
    <property type="molecule type" value="Genomic_DNA"/>
</dbReference>
<evidence type="ECO:0000259" key="6">
    <source>
        <dbReference type="PROSITE" id="PS50275"/>
    </source>
</evidence>
<comment type="subunit">
    <text evidence="5">Component of the PI(3,5)P2 regulatory complex at least composed of ATG18, SAC/FIG4, FAB1 and VAC14.</text>
</comment>
<feature type="domain" description="SAC" evidence="6">
    <location>
        <begin position="139"/>
        <end position="208"/>
    </location>
</feature>
<evidence type="ECO:0000256" key="2">
    <source>
        <dbReference type="ARBA" id="ARBA00022801"/>
    </source>
</evidence>
<dbReference type="AlphaFoldDB" id="Q94HD0"/>
<evidence type="ECO:0000256" key="1">
    <source>
        <dbReference type="ARBA" id="ARBA00004148"/>
    </source>
</evidence>
<sequence>MELVTDPLSVNTRWLEPPLVETKRDETWWVLKIDRTEPTSLEIEDLVEVIEKKPRESLQRVQYAKAIDHINNGCELFPCLLMVGFASLAHSDFLHCQLTTTSLPDRTLREQNDVTSASSSTSMNEPKFGIIEILPIVLQKGVLKTNCIDSRDRTNRAQIVDGLVGLGRQLKALVQTKGLEIHIEEPLSSTLMLFYEEMGDALALQFTGSAAQNKEFWKQKGQWSAMNKLTRNIQHFVSNAYMDSEKQNSPNIEVVDVCILFQILGTFPTPTGKASNLEVLAWLAPAKGKSSRGEVRIDDKLGAPVLTRYQCSDEFPLWCRGACCYDQVQRALPCY</sequence>
<organism evidence="7 8">
    <name type="scientific">Oryza sativa subsp. japonica</name>
    <name type="common">Rice</name>
    <dbReference type="NCBI Taxonomy" id="39947"/>
    <lineage>
        <taxon>Eukaryota</taxon>
        <taxon>Viridiplantae</taxon>
        <taxon>Streptophyta</taxon>
        <taxon>Embryophyta</taxon>
        <taxon>Tracheophyta</taxon>
        <taxon>Spermatophyta</taxon>
        <taxon>Magnoliopsida</taxon>
        <taxon>Liliopsida</taxon>
        <taxon>Poales</taxon>
        <taxon>Poaceae</taxon>
        <taxon>BOP clade</taxon>
        <taxon>Oryzoideae</taxon>
        <taxon>Oryzeae</taxon>
        <taxon>Oryzinae</taxon>
        <taxon>Oryza</taxon>
        <taxon>Oryza sativa</taxon>
    </lineage>
</organism>
<dbReference type="PROSITE" id="PS50275">
    <property type="entry name" value="SAC"/>
    <property type="match status" value="1"/>
</dbReference>
<accession>Q94HD0</accession>
<evidence type="ECO:0000256" key="5">
    <source>
        <dbReference type="ARBA" id="ARBA00023464"/>
    </source>
</evidence>
<name>Q94HD0_ORYSJ</name>
<protein>
    <recommendedName>
        <fullName evidence="6">SAC domain-containing protein</fullName>
    </recommendedName>
</protein>
<dbReference type="PANTHER" id="PTHR45738:SF3">
    <property type="entry name" value="OS03G0182400 PROTEIN"/>
    <property type="match status" value="1"/>
</dbReference>
<evidence type="ECO:0000256" key="4">
    <source>
        <dbReference type="ARBA" id="ARBA00023337"/>
    </source>
</evidence>
<dbReference type="PANTHER" id="PTHR45738">
    <property type="entry name" value="POLYPHOSPHOINOSITIDE PHOSPHATASE"/>
    <property type="match status" value="1"/>
</dbReference>
<dbReference type="Proteomes" id="UP000000763">
    <property type="component" value="Chromosome 10"/>
</dbReference>
<comment type="subcellular location">
    <subcellularLocation>
        <location evidence="1">Vacuole membrane</location>
        <topology evidence="1">Peripheral membrane protein</topology>
    </subcellularLocation>
</comment>
<dbReference type="GO" id="GO:0005774">
    <property type="term" value="C:vacuolar membrane"/>
    <property type="evidence" value="ECO:0007669"/>
    <property type="project" value="UniProtKB-SubCell"/>
</dbReference>
<evidence type="ECO:0000256" key="3">
    <source>
        <dbReference type="ARBA" id="ARBA00023136"/>
    </source>
</evidence>
<reference evidence="8" key="2">
    <citation type="journal article" date="2008" name="Nucleic Acids Res.">
        <title>The rice annotation project database (RAP-DB): 2008 update.</title>
        <authorList>
            <consortium name="The rice annotation project (RAP)"/>
        </authorList>
    </citation>
    <scope>GENOME REANNOTATION</scope>
    <source>
        <strain evidence="8">cv. Nipponbare</strain>
    </source>
</reference>